<dbReference type="PANTHER" id="PTHR46769:SF2">
    <property type="entry name" value="FIBROCYSTIN-L ISOFORM 2 PRECURSOR-RELATED"/>
    <property type="match status" value="1"/>
</dbReference>
<dbReference type="SMART" id="SM00429">
    <property type="entry name" value="IPT"/>
    <property type="match status" value="4"/>
</dbReference>
<reference evidence="4 5" key="1">
    <citation type="submission" date="2018-04" db="EMBL/GenBank/DDBJ databases">
        <title>Complete genome sequences of Streptomyces lydicus strain WYEC and characterization of antagonistic properties of biological control agents.</title>
        <authorList>
            <person name="Mariita R.M."/>
            <person name="Sello J.K."/>
        </authorList>
    </citation>
    <scope>NUCLEOTIDE SEQUENCE [LARGE SCALE GENOMIC DNA]</scope>
    <source>
        <strain evidence="4 5">WYEC 108</strain>
    </source>
</reference>
<gene>
    <name evidence="4" type="ORF">DDE74_35860</name>
</gene>
<dbReference type="Proteomes" id="UP000275579">
    <property type="component" value="Chromosome"/>
</dbReference>
<feature type="domain" description="IPT/TIG" evidence="3">
    <location>
        <begin position="291"/>
        <end position="373"/>
    </location>
</feature>
<feature type="compositionally biased region" description="Gly residues" evidence="2">
    <location>
        <begin position="17"/>
        <end position="27"/>
    </location>
</feature>
<dbReference type="InterPro" id="IPR002909">
    <property type="entry name" value="IPT_dom"/>
</dbReference>
<keyword evidence="1" id="KW-0732">Signal</keyword>
<protein>
    <submittedName>
        <fullName evidence="4">Cell surface receptor IPT/TIG domain-containing protein</fullName>
    </submittedName>
</protein>
<feature type="domain" description="IPT/TIG" evidence="3">
    <location>
        <begin position="120"/>
        <end position="202"/>
    </location>
</feature>
<name>A0A3S9YKN2_9ACTN</name>
<keyword evidence="4" id="KW-0675">Receptor</keyword>
<dbReference type="InterPro" id="IPR013783">
    <property type="entry name" value="Ig-like_fold"/>
</dbReference>
<evidence type="ECO:0000256" key="2">
    <source>
        <dbReference type="SAM" id="MobiDB-lite"/>
    </source>
</evidence>
<dbReference type="Gene3D" id="2.60.40.10">
    <property type="entry name" value="Immunoglobulins"/>
    <property type="match status" value="4"/>
</dbReference>
<dbReference type="GO" id="GO:0005975">
    <property type="term" value="P:carbohydrate metabolic process"/>
    <property type="evidence" value="ECO:0007669"/>
    <property type="project" value="UniProtKB-ARBA"/>
</dbReference>
<feature type="domain" description="IPT/TIG" evidence="3">
    <location>
        <begin position="32"/>
        <end position="114"/>
    </location>
</feature>
<dbReference type="EMBL" id="CP029042">
    <property type="protein sequence ID" value="AZS75560.1"/>
    <property type="molecule type" value="Genomic_DNA"/>
</dbReference>
<dbReference type="AlphaFoldDB" id="A0A3S9YKN2"/>
<dbReference type="CDD" id="cd00603">
    <property type="entry name" value="IPT_PCSR"/>
    <property type="match status" value="2"/>
</dbReference>
<evidence type="ECO:0000313" key="5">
    <source>
        <dbReference type="Proteomes" id="UP000275579"/>
    </source>
</evidence>
<dbReference type="InterPro" id="IPR014756">
    <property type="entry name" value="Ig_E-set"/>
</dbReference>
<sequence>MSEVIQQQGNPQTPGAWPGGDGGGGGEDWPRYPRLYDAIPASGPTSGGNTVLLTGSGLLGTNQVTFGGVPATIVAQDPSGNSVTVIAPAHAVGTVQVIATTPRGHSNAVSYTYTVTPPTGPTVTALVPTSGPTTGGTAFAIIGTNLTGGTVTFNGVAALGVSINAMGTVLTGTTPPGPAGNVPVVVTTPAGSTVVAGGFTYLAPPPVVTLLSPSSGSAAGGTAFVVTGSSLSGASVTFNGVAATGVSVNASGTALVGFTPAGSLGNVPVVVTTPAGSTVVAGGYTYTAPPLPVVTLLSPSSGSAAGGTAFVVTGSSLSGASVTFNGVAATGVSVNASGTALVGFTPAGPLGNAPVVVTTPGGSTVVAGGYTYV</sequence>
<dbReference type="Pfam" id="PF01833">
    <property type="entry name" value="TIG"/>
    <property type="match status" value="4"/>
</dbReference>
<feature type="compositionally biased region" description="Polar residues" evidence="2">
    <location>
        <begin position="1"/>
        <end position="13"/>
    </location>
</feature>
<dbReference type="RefSeq" id="WP_127154302.1">
    <property type="nucleotide sequence ID" value="NZ_CP029042.1"/>
</dbReference>
<evidence type="ECO:0000259" key="3">
    <source>
        <dbReference type="SMART" id="SM00429"/>
    </source>
</evidence>
<feature type="domain" description="IPT/TIG" evidence="3">
    <location>
        <begin position="205"/>
        <end position="287"/>
    </location>
</feature>
<organism evidence="4 5">
    <name type="scientific">Streptomyces lydicus</name>
    <dbReference type="NCBI Taxonomy" id="47763"/>
    <lineage>
        <taxon>Bacteria</taxon>
        <taxon>Bacillati</taxon>
        <taxon>Actinomycetota</taxon>
        <taxon>Actinomycetes</taxon>
        <taxon>Kitasatosporales</taxon>
        <taxon>Streptomycetaceae</taxon>
        <taxon>Streptomyces</taxon>
    </lineage>
</organism>
<dbReference type="SUPFAM" id="SSF81296">
    <property type="entry name" value="E set domains"/>
    <property type="match status" value="4"/>
</dbReference>
<dbReference type="InterPro" id="IPR052387">
    <property type="entry name" value="Fibrocystin"/>
</dbReference>
<evidence type="ECO:0000313" key="4">
    <source>
        <dbReference type="EMBL" id="AZS75560.1"/>
    </source>
</evidence>
<dbReference type="CDD" id="cd00102">
    <property type="entry name" value="IPT"/>
    <property type="match status" value="1"/>
</dbReference>
<evidence type="ECO:0000256" key="1">
    <source>
        <dbReference type="ARBA" id="ARBA00022729"/>
    </source>
</evidence>
<proteinExistence type="predicted"/>
<feature type="region of interest" description="Disordered" evidence="2">
    <location>
        <begin position="1"/>
        <end position="33"/>
    </location>
</feature>
<accession>A0A3S9YKN2</accession>
<dbReference type="PANTHER" id="PTHR46769">
    <property type="entry name" value="POLYCYSTIC KIDNEY AND HEPATIC DISEASE 1 (AUTOSOMAL RECESSIVE)-LIKE 1"/>
    <property type="match status" value="1"/>
</dbReference>